<evidence type="ECO:0000313" key="4">
    <source>
        <dbReference type="Proteomes" id="UP000320762"/>
    </source>
</evidence>
<feature type="compositionally biased region" description="Low complexity" evidence="2">
    <location>
        <begin position="518"/>
        <end position="534"/>
    </location>
</feature>
<dbReference type="STRING" id="97359.A0A550C6K3"/>
<name>A0A550C6K3_9AGAR</name>
<reference evidence="3 4" key="1">
    <citation type="journal article" date="2019" name="New Phytol.">
        <title>Comparative genomics reveals unique wood-decay strategies and fruiting body development in the Schizophyllaceae.</title>
        <authorList>
            <person name="Almasi E."/>
            <person name="Sahu N."/>
            <person name="Krizsan K."/>
            <person name="Balint B."/>
            <person name="Kovacs G.M."/>
            <person name="Kiss B."/>
            <person name="Cseklye J."/>
            <person name="Drula E."/>
            <person name="Henrissat B."/>
            <person name="Nagy I."/>
            <person name="Chovatia M."/>
            <person name="Adam C."/>
            <person name="LaButti K."/>
            <person name="Lipzen A."/>
            <person name="Riley R."/>
            <person name="Grigoriev I.V."/>
            <person name="Nagy L.G."/>
        </authorList>
    </citation>
    <scope>NUCLEOTIDE SEQUENCE [LARGE SCALE GENOMIC DNA]</scope>
    <source>
        <strain evidence="3 4">NL-1724</strain>
    </source>
</reference>
<organism evidence="3 4">
    <name type="scientific">Schizophyllum amplum</name>
    <dbReference type="NCBI Taxonomy" id="97359"/>
    <lineage>
        <taxon>Eukaryota</taxon>
        <taxon>Fungi</taxon>
        <taxon>Dikarya</taxon>
        <taxon>Basidiomycota</taxon>
        <taxon>Agaricomycotina</taxon>
        <taxon>Agaricomycetes</taxon>
        <taxon>Agaricomycetidae</taxon>
        <taxon>Agaricales</taxon>
        <taxon>Schizophyllaceae</taxon>
        <taxon>Schizophyllum</taxon>
    </lineage>
</organism>
<gene>
    <name evidence="3" type="ORF">BD626DRAFT_505362</name>
</gene>
<dbReference type="OrthoDB" id="2596255at2759"/>
<proteinExistence type="predicted"/>
<comment type="caution">
    <text evidence="3">The sequence shown here is derived from an EMBL/GenBank/DDBJ whole genome shotgun (WGS) entry which is preliminary data.</text>
</comment>
<accession>A0A550C6K3</accession>
<evidence type="ECO:0000313" key="3">
    <source>
        <dbReference type="EMBL" id="TRM60433.1"/>
    </source>
</evidence>
<evidence type="ECO:0000256" key="1">
    <source>
        <dbReference type="SAM" id="Coils"/>
    </source>
</evidence>
<keyword evidence="4" id="KW-1185">Reference proteome</keyword>
<evidence type="ECO:0000256" key="2">
    <source>
        <dbReference type="SAM" id="MobiDB-lite"/>
    </source>
</evidence>
<protein>
    <submittedName>
        <fullName evidence="3">Uncharacterized protein</fullName>
    </submittedName>
</protein>
<dbReference type="EMBL" id="VDMD01000022">
    <property type="protein sequence ID" value="TRM60433.1"/>
    <property type="molecule type" value="Genomic_DNA"/>
</dbReference>
<feature type="coiled-coil region" evidence="1">
    <location>
        <begin position="201"/>
        <end position="316"/>
    </location>
</feature>
<dbReference type="Proteomes" id="UP000320762">
    <property type="component" value="Unassembled WGS sequence"/>
</dbReference>
<dbReference type="AlphaFoldDB" id="A0A550C6K3"/>
<feature type="region of interest" description="Disordered" evidence="2">
    <location>
        <begin position="417"/>
        <end position="541"/>
    </location>
</feature>
<feature type="compositionally biased region" description="Polar residues" evidence="2">
    <location>
        <begin position="489"/>
        <end position="503"/>
    </location>
</feature>
<keyword evidence="1" id="KW-0175">Coiled coil</keyword>
<feature type="compositionally biased region" description="Basic residues" evidence="2">
    <location>
        <begin position="425"/>
        <end position="454"/>
    </location>
</feature>
<feature type="compositionally biased region" description="Low complexity" evidence="2">
    <location>
        <begin position="465"/>
        <end position="488"/>
    </location>
</feature>
<sequence>MSSTGDSTQEWHAIRPWAPPLSLSVREISSVSATFILSSSLHDVDDHLALESEAHDGDGDGSSLTGAIISDVLAKGLSVNVNEAPWQRVLIRIDDKVDEAVIIIYGLMPGRQYDIDLGLVQGSESNIIRRQVITEDFEFPKVDETTIEDESSSSSSDQGAPSTPSSSVSAGRPAVVNGSPPSSVASSFTMEDRLAQVEHTLAALVTEKETLAQALKSARREAQKTDAALRSEIDALKRTSEKNSIAEQRARQRVLALQESLKRANAAREELEEEAAALEESLPALEATRDEREAAHRELKRAADVARKARERSQEKARKKTAAMEGELAALDGRAERLHAKRTKLEGTVLPDLEEQLRVLEQELQRAEMEELYGGELDIEPLNADVSEFGEVFAHPLFPPRTTPIRAPTYPPLAGTVPGIITRPSGHRPVSHHTAPRAHGAHHHRHHFHHHSHPNGKAGSRGAPLLSSSSGTHLSSGSSSSSHLATASVPSATSRSQGSTLSSAAPPFEPGRPIRTVVATTSGSAGLGSGTVAVPIQRPVH</sequence>
<feature type="region of interest" description="Disordered" evidence="2">
    <location>
        <begin position="145"/>
        <end position="186"/>
    </location>
</feature>
<feature type="compositionally biased region" description="Low complexity" evidence="2">
    <location>
        <begin position="152"/>
        <end position="167"/>
    </location>
</feature>